<dbReference type="Pfam" id="PF14269">
    <property type="entry name" value="Arylsulfotran_2"/>
    <property type="match status" value="1"/>
</dbReference>
<dbReference type="SUPFAM" id="SSF82171">
    <property type="entry name" value="DPP6 N-terminal domain-like"/>
    <property type="match status" value="1"/>
</dbReference>
<dbReference type="InterPro" id="IPR039535">
    <property type="entry name" value="ASST-like"/>
</dbReference>
<proteinExistence type="predicted"/>
<keyword evidence="2" id="KW-1185">Reference proteome</keyword>
<evidence type="ECO:0000313" key="1">
    <source>
        <dbReference type="EMBL" id="MCH6471516.1"/>
    </source>
</evidence>
<dbReference type="EMBL" id="JAKZBV010000001">
    <property type="protein sequence ID" value="MCH6471516.1"/>
    <property type="molecule type" value="Genomic_DNA"/>
</dbReference>
<dbReference type="Proteomes" id="UP001202922">
    <property type="component" value="Unassembled WGS sequence"/>
</dbReference>
<organism evidence="1 2">
    <name type="scientific">Sinomonas terrae</name>
    <dbReference type="NCBI Taxonomy" id="2908838"/>
    <lineage>
        <taxon>Bacteria</taxon>
        <taxon>Bacillati</taxon>
        <taxon>Actinomycetota</taxon>
        <taxon>Actinomycetes</taxon>
        <taxon>Micrococcales</taxon>
        <taxon>Micrococcaceae</taxon>
        <taxon>Sinomonas</taxon>
    </lineage>
</organism>
<comment type="caution">
    <text evidence="1">The sequence shown here is derived from an EMBL/GenBank/DDBJ whole genome shotgun (WGS) entry which is preliminary data.</text>
</comment>
<gene>
    <name evidence="1" type="ORF">L0M17_16275</name>
</gene>
<protein>
    <submittedName>
        <fullName evidence="1">Arylsulfotransferase family protein</fullName>
    </submittedName>
</protein>
<dbReference type="RefSeq" id="WP_241055356.1">
    <property type="nucleotide sequence ID" value="NZ_JAKZBV010000001.1"/>
</dbReference>
<dbReference type="InterPro" id="IPR053143">
    <property type="entry name" value="Arylsulfate_ST"/>
</dbReference>
<evidence type="ECO:0000313" key="2">
    <source>
        <dbReference type="Proteomes" id="UP001202922"/>
    </source>
</evidence>
<dbReference type="InterPro" id="IPR006311">
    <property type="entry name" value="TAT_signal"/>
</dbReference>
<dbReference type="PROSITE" id="PS51318">
    <property type="entry name" value="TAT"/>
    <property type="match status" value="1"/>
</dbReference>
<accession>A0ABS9U498</accession>
<dbReference type="PANTHER" id="PTHR35340">
    <property type="entry name" value="PQQ ENZYME REPEAT PROTEIN-RELATED"/>
    <property type="match status" value="1"/>
</dbReference>
<reference evidence="1 2" key="1">
    <citation type="submission" date="2022-03" db="EMBL/GenBank/DDBJ databases">
        <title>Sinomonas sp. isolated from a soil.</title>
        <authorList>
            <person name="Han J."/>
            <person name="Kim D.-U."/>
        </authorList>
    </citation>
    <scope>NUCLEOTIDE SEQUENCE [LARGE SCALE GENOMIC DNA]</scope>
    <source>
        <strain evidence="1 2">5-5</strain>
    </source>
</reference>
<sequence>MIPVSRRHFIQGAGLAVAGAAAGAGVARSGVFPAPPPAAAAAPTPSASATSTAPADRAFVSTKLTAARTNVWSDGPHAPGLIFAGPFGHGTNGLIIDNQGHPVWMEPTGAGVMDLRVQTYQGQPVLTYWTGKGIGGHGAGKGVIKDSGYRTVAEVDAGGGLQADLHEFRLTPRGTALLTAYPTATHDLSALGGPSDGYIYDCHVQEVDIATGKLLFDWAASDNVPVTESYVKPSDDPGQDGTSEQKAFDPYHVNSVDLRPDGYLVSFRHTHTVYLISPAGDVLWRLGGKAGDFQLAPDAQFLWQHDVRQRSGGVISLFDNHHKDESTGTSRGLLLDVDEKNRTASLRLQLLNAGHRGNAMGSVQYLPNGNFFVGWGMDPAATEYTPTGRPVFEVTGIGSASYRVYRCPWTGTPDAVPDAAVVNTNGSTMTGYASWNGATEVRRWRFLTGPSPSALTEALVVVRTGFETCADVAQAPYFAAQALDAQGRALATSLTVKA</sequence>
<name>A0ABS9U498_9MICC</name>
<dbReference type="PANTHER" id="PTHR35340:SF6">
    <property type="entry name" value="ASST-DOMAIN-CONTAINING PROTEIN"/>
    <property type="match status" value="1"/>
</dbReference>